<reference evidence="1 2" key="1">
    <citation type="journal article" date="2024" name="Dis. Aquat. Organ.">
        <title>Francisella sciaenopsi sp. nov. isolated from diseased red drum Sciaenops ocellatus in Florida, USA.</title>
        <authorList>
            <person name="Kawahara M."/>
            <person name="Cody T.T."/>
            <person name="Yanong R.P.E."/>
            <person name="Henderson E."/>
            <person name="Yazdi Z."/>
            <person name="Soto E."/>
        </authorList>
    </citation>
    <scope>NUCLEOTIDE SEQUENCE [LARGE SCALE GENOMIC DNA]</scope>
    <source>
        <strain evidence="1 2">R22-20-7</strain>
    </source>
</reference>
<evidence type="ECO:0000313" key="1">
    <source>
        <dbReference type="EMBL" id="GMN90419.1"/>
    </source>
</evidence>
<dbReference type="RefSeq" id="WP_407878104.1">
    <property type="nucleotide sequence ID" value="NZ_BTHG01000010.1"/>
</dbReference>
<organism evidence="1 2">
    <name type="scientific">Francisella sciaenopsi</name>
    <dbReference type="NCBI Taxonomy" id="3055034"/>
    <lineage>
        <taxon>Bacteria</taxon>
        <taxon>Pseudomonadati</taxon>
        <taxon>Pseudomonadota</taxon>
        <taxon>Gammaproteobacteria</taxon>
        <taxon>Thiotrichales</taxon>
        <taxon>Francisellaceae</taxon>
        <taxon>Francisella</taxon>
    </lineage>
</organism>
<dbReference type="Proteomes" id="UP001628164">
    <property type="component" value="Unassembled WGS sequence"/>
</dbReference>
<dbReference type="Gene3D" id="3.40.50.2000">
    <property type="entry name" value="Glycogen Phosphorylase B"/>
    <property type="match status" value="1"/>
</dbReference>
<dbReference type="GO" id="GO:0016787">
    <property type="term" value="F:hydrolase activity"/>
    <property type="evidence" value="ECO:0007669"/>
    <property type="project" value="UniProtKB-KW"/>
</dbReference>
<sequence>MKAIIRVDSSSSIGTGHIMRDLVLASQFDDVTFVTRDLSGNINFKIIEAGYSVEIVKDNDLSEFVEVVEKLSPNLVILDNYNLDYDFERAFKEKYQDIKLMVLDDTYEKHYCDILLNHNIYAKSSDYISLVPLHCEVRCGAKYTLLRDEFFAIRDVKKTKKEYLRIFLGMGGADSQNMNIKVLDFLSSLNVSYRVDVVTTRSNKNLSTLLDYAQKQKNVRVYVDTNNLVKIVSNNDIAIITPSVMANEILFLKIPIITVMVASNQRYMYDFLRKNGIPGLKKSELDKLEELVKKFQNKEFFETQLSNIENIIEFKK</sequence>
<dbReference type="NCBIfam" id="TIGR03590">
    <property type="entry name" value="PseG"/>
    <property type="match status" value="1"/>
</dbReference>
<keyword evidence="2" id="KW-1185">Reference proteome</keyword>
<accession>A0ABQ6PHK5</accession>
<comment type="caution">
    <text evidence="1">The sequence shown here is derived from an EMBL/GenBank/DDBJ whole genome shotgun (WGS) entry which is preliminary data.</text>
</comment>
<dbReference type="InterPro" id="IPR020023">
    <property type="entry name" value="PseG"/>
</dbReference>
<evidence type="ECO:0000313" key="2">
    <source>
        <dbReference type="Proteomes" id="UP001628164"/>
    </source>
</evidence>
<proteinExistence type="predicted"/>
<dbReference type="Gene3D" id="3.40.50.11190">
    <property type="match status" value="1"/>
</dbReference>
<protein>
    <submittedName>
        <fullName evidence="1">UDP-2,4-diacetamido-2,4, 6-trideoxy-beta-L-altropyranose hydrolase</fullName>
    </submittedName>
</protein>
<dbReference type="EMBL" id="BTHG01000010">
    <property type="protein sequence ID" value="GMN90419.1"/>
    <property type="molecule type" value="Genomic_DNA"/>
</dbReference>
<gene>
    <name evidence="1" type="primary">pseG</name>
    <name evidence="1" type="ORF">fsci_19070</name>
</gene>
<keyword evidence="1" id="KW-0378">Hydrolase</keyword>
<name>A0ABQ6PHK5_9GAMM</name>